<organism evidence="1">
    <name type="scientific">Anopheles braziliensis</name>
    <dbReference type="NCBI Taxonomy" id="58242"/>
    <lineage>
        <taxon>Eukaryota</taxon>
        <taxon>Metazoa</taxon>
        <taxon>Ecdysozoa</taxon>
        <taxon>Arthropoda</taxon>
        <taxon>Hexapoda</taxon>
        <taxon>Insecta</taxon>
        <taxon>Pterygota</taxon>
        <taxon>Neoptera</taxon>
        <taxon>Endopterygota</taxon>
        <taxon>Diptera</taxon>
        <taxon>Nematocera</taxon>
        <taxon>Culicoidea</taxon>
        <taxon>Culicidae</taxon>
        <taxon>Anophelinae</taxon>
        <taxon>Anopheles</taxon>
    </lineage>
</organism>
<proteinExistence type="predicted"/>
<protein>
    <submittedName>
        <fullName evidence="1">Putative secreted peptide</fullName>
    </submittedName>
</protein>
<reference evidence="1" key="1">
    <citation type="submission" date="2018-01" db="EMBL/GenBank/DDBJ databases">
        <title>An insight into the sialome of Amazonian anophelines.</title>
        <authorList>
            <person name="Ribeiro J.M."/>
            <person name="Scarpassa V."/>
            <person name="Calvo E."/>
        </authorList>
    </citation>
    <scope>NUCLEOTIDE SEQUENCE</scope>
    <source>
        <tissue evidence="1">Salivary glands</tissue>
    </source>
</reference>
<name>A0A2M3ZTP5_9DIPT</name>
<dbReference type="AlphaFoldDB" id="A0A2M3ZTP5"/>
<sequence length="75" mass="8707">MLGYWLRSSRWWPVAATIIRSKICGSNRSIRRRKPKSTRTVWCGTIRHHRKGSPSSPTRAASWCYARSDSEICKN</sequence>
<dbReference type="EMBL" id="GGFM01011079">
    <property type="protein sequence ID" value="MBW31830.1"/>
    <property type="molecule type" value="Transcribed_RNA"/>
</dbReference>
<evidence type="ECO:0000313" key="1">
    <source>
        <dbReference type="EMBL" id="MBW31830.1"/>
    </source>
</evidence>
<accession>A0A2M3ZTP5</accession>